<dbReference type="AlphaFoldDB" id="A0A317SGK2"/>
<dbReference type="GO" id="GO:0045717">
    <property type="term" value="P:negative regulation of fatty acid biosynthetic process"/>
    <property type="evidence" value="ECO:0007669"/>
    <property type="project" value="TreeGrafter"/>
</dbReference>
<dbReference type="InterPro" id="IPR001680">
    <property type="entry name" value="WD40_rpt"/>
</dbReference>
<proteinExistence type="predicted"/>
<dbReference type="PROSITE" id="PS50294">
    <property type="entry name" value="WD_REPEATS_REGION"/>
    <property type="match status" value="1"/>
</dbReference>
<dbReference type="InterPro" id="IPR015943">
    <property type="entry name" value="WD40/YVTN_repeat-like_dom_sf"/>
</dbReference>
<feature type="repeat" description="WD" evidence="3">
    <location>
        <begin position="38"/>
        <end position="68"/>
    </location>
</feature>
<dbReference type="PROSITE" id="PS50082">
    <property type="entry name" value="WD_REPEATS_2"/>
    <property type="match status" value="3"/>
</dbReference>
<evidence type="ECO:0000256" key="1">
    <source>
        <dbReference type="ARBA" id="ARBA00022574"/>
    </source>
</evidence>
<protein>
    <submittedName>
        <fullName evidence="5">WD40 repeat-like protein</fullName>
    </submittedName>
</protein>
<comment type="caution">
    <text evidence="5">The sequence shown here is derived from an EMBL/GenBank/DDBJ whole genome shotgun (WGS) entry which is preliminary data.</text>
</comment>
<evidence type="ECO:0000256" key="2">
    <source>
        <dbReference type="ARBA" id="ARBA00022737"/>
    </source>
</evidence>
<feature type="repeat" description="WD" evidence="3">
    <location>
        <begin position="82"/>
        <end position="125"/>
    </location>
</feature>
<gene>
    <name evidence="5" type="ORF">C7212DRAFT_22583</name>
</gene>
<feature type="compositionally biased region" description="Basic and acidic residues" evidence="4">
    <location>
        <begin position="414"/>
        <end position="428"/>
    </location>
</feature>
<feature type="region of interest" description="Disordered" evidence="4">
    <location>
        <begin position="370"/>
        <end position="467"/>
    </location>
</feature>
<feature type="region of interest" description="Disordered" evidence="4">
    <location>
        <begin position="297"/>
        <end position="349"/>
    </location>
</feature>
<feature type="compositionally biased region" description="Low complexity" evidence="4">
    <location>
        <begin position="305"/>
        <end position="314"/>
    </location>
</feature>
<dbReference type="PANTHER" id="PTHR15574:SF40">
    <property type="entry name" value="WD AND TETRATRICOPEPTIDE REPEATS PROTEIN 1"/>
    <property type="match status" value="1"/>
</dbReference>
<feature type="non-terminal residue" evidence="5">
    <location>
        <position position="489"/>
    </location>
</feature>
<feature type="compositionally biased region" description="Polar residues" evidence="4">
    <location>
        <begin position="371"/>
        <end position="382"/>
    </location>
</feature>
<dbReference type="SUPFAM" id="SSF50978">
    <property type="entry name" value="WD40 repeat-like"/>
    <property type="match status" value="1"/>
</dbReference>
<dbReference type="SMART" id="SM00320">
    <property type="entry name" value="WD40"/>
    <property type="match status" value="4"/>
</dbReference>
<keyword evidence="2" id="KW-0677">Repeat</keyword>
<dbReference type="PANTHER" id="PTHR15574">
    <property type="entry name" value="WD REPEAT DOMAIN-CONTAINING FAMILY"/>
    <property type="match status" value="1"/>
</dbReference>
<dbReference type="InterPro" id="IPR036322">
    <property type="entry name" value="WD40_repeat_dom_sf"/>
</dbReference>
<reference evidence="5 6" key="1">
    <citation type="submission" date="2018-03" db="EMBL/GenBank/DDBJ databases">
        <title>Genomes of Pezizomycetes fungi and the evolution of truffles.</title>
        <authorList>
            <person name="Murat C."/>
            <person name="Payen T."/>
            <person name="Noel B."/>
            <person name="Kuo A."/>
            <person name="Martin F.M."/>
        </authorList>
    </citation>
    <scope>NUCLEOTIDE SEQUENCE [LARGE SCALE GENOMIC DNA]</scope>
    <source>
        <strain evidence="5">091103-1</strain>
    </source>
</reference>
<dbReference type="STRING" id="42249.A0A317SGK2"/>
<keyword evidence="1 3" id="KW-0853">WD repeat</keyword>
<dbReference type="OrthoDB" id="4869960at2759"/>
<sequence length="489" mass="54371">MERRKLYRELNGARGIGSNASFYGARSWIERLDLVAELSGHEGCVNALCWSRSGELLASGSDDTQVNIHTVYPEFALNTRIDTGHTENIFSVKFMPHSSDRTILSAAGDSQVRIFDIEYAPTSSNSAANKSNRPVPPTSVPAVGQHFFFGRRVVAGSDIAPLKRYSYAEDRHKVYRSHTSRVKRIVTEENPYTFLTCSEDGTVRQWDLRQPSEYYARPSGRRRKRDGRGGSFYGMTMIDDEDEDGLNSGRAPPLISYRKWGIELNAISCSTSQPFYIALGGQNSHCFLHDRRMSGRDLAAERGSGRSSSSSSSSTAATAMDTATRCVRKFVPRPGRGGEWRDPHITSCKISDAHPDNVLVSWSGDGIYMFNMNQSPEEPSSGNDRKGKEVWDPDERRDRDASDPGPSSSHGRWRSADEPMSKRLRESGCDYSSPSPSPSREGVESEAETEDQDRERDQTPGTPFPEGRFLTIVGLVAVLKEKLTKLQTA</sequence>
<dbReference type="GO" id="GO:0080008">
    <property type="term" value="C:Cul4-RING E3 ubiquitin ligase complex"/>
    <property type="evidence" value="ECO:0007669"/>
    <property type="project" value="TreeGrafter"/>
</dbReference>
<dbReference type="Gene3D" id="2.130.10.10">
    <property type="entry name" value="YVTN repeat-like/Quinoprotein amine dehydrogenase"/>
    <property type="match status" value="2"/>
</dbReference>
<organism evidence="5 6">
    <name type="scientific">Tuber magnatum</name>
    <name type="common">white Piedmont truffle</name>
    <dbReference type="NCBI Taxonomy" id="42249"/>
    <lineage>
        <taxon>Eukaryota</taxon>
        <taxon>Fungi</taxon>
        <taxon>Dikarya</taxon>
        <taxon>Ascomycota</taxon>
        <taxon>Pezizomycotina</taxon>
        <taxon>Pezizomycetes</taxon>
        <taxon>Pezizales</taxon>
        <taxon>Tuberaceae</taxon>
        <taxon>Tuber</taxon>
    </lineage>
</organism>
<evidence type="ECO:0000313" key="6">
    <source>
        <dbReference type="Proteomes" id="UP000246991"/>
    </source>
</evidence>
<evidence type="ECO:0000313" key="5">
    <source>
        <dbReference type="EMBL" id="PWW72847.1"/>
    </source>
</evidence>
<dbReference type="EMBL" id="PYWC01000093">
    <property type="protein sequence ID" value="PWW72847.1"/>
    <property type="molecule type" value="Genomic_DNA"/>
</dbReference>
<accession>A0A317SGK2</accession>
<name>A0A317SGK2_9PEZI</name>
<feature type="repeat" description="WD" evidence="3">
    <location>
        <begin position="175"/>
        <end position="216"/>
    </location>
</feature>
<evidence type="ECO:0000256" key="3">
    <source>
        <dbReference type="PROSITE-ProRule" id="PRU00221"/>
    </source>
</evidence>
<keyword evidence="6" id="KW-1185">Reference proteome</keyword>
<dbReference type="InterPro" id="IPR045151">
    <property type="entry name" value="DCAF8"/>
</dbReference>
<dbReference type="Pfam" id="PF00400">
    <property type="entry name" value="WD40"/>
    <property type="match status" value="3"/>
</dbReference>
<feature type="compositionally biased region" description="Basic and acidic residues" evidence="4">
    <location>
        <begin position="383"/>
        <end position="402"/>
    </location>
</feature>
<evidence type="ECO:0000256" key="4">
    <source>
        <dbReference type="SAM" id="MobiDB-lite"/>
    </source>
</evidence>
<dbReference type="GO" id="GO:0005737">
    <property type="term" value="C:cytoplasm"/>
    <property type="evidence" value="ECO:0007669"/>
    <property type="project" value="TreeGrafter"/>
</dbReference>
<dbReference type="Proteomes" id="UP000246991">
    <property type="component" value="Unassembled WGS sequence"/>
</dbReference>